<reference evidence="1" key="1">
    <citation type="submission" date="2019-12" db="EMBL/GenBank/DDBJ databases">
        <title>Comparative genomics gives insights into the taxonomy of the Azoarcus-Aromatoleum group and reveals separate origins of nif in the plant-associated Azoarcus and non-plant-associated Aromatoleum sub-groups.</title>
        <authorList>
            <person name="Lafos M."/>
            <person name="Maluk M."/>
            <person name="Batista M."/>
            <person name="Junghare M."/>
            <person name="Carmona M."/>
            <person name="Faoro H."/>
            <person name="Cruz L.M."/>
            <person name="Battistoni F."/>
            <person name="De Souza E."/>
            <person name="Pedrosa F."/>
            <person name="Chen W.-M."/>
            <person name="Poole P.S."/>
            <person name="Dixon R.A."/>
            <person name="James E.K."/>
        </authorList>
    </citation>
    <scope>NUCLEOTIDE SEQUENCE</scope>
    <source>
        <strain evidence="1">U120</strain>
    </source>
</reference>
<proteinExistence type="predicted"/>
<comment type="caution">
    <text evidence="1">The sequence shown here is derived from an EMBL/GenBank/DDBJ whole genome shotgun (WGS) entry which is preliminary data.</text>
</comment>
<accession>A0ABX1N5H3</accession>
<keyword evidence="2" id="KW-1185">Reference proteome</keyword>
<dbReference type="Proteomes" id="UP000601990">
    <property type="component" value="Unassembled WGS sequence"/>
</dbReference>
<dbReference type="RefSeq" id="WP_169199749.1">
    <property type="nucleotide sequence ID" value="NZ_WTVH02000008.1"/>
</dbReference>
<gene>
    <name evidence="1" type="ORF">GO608_14475</name>
</gene>
<evidence type="ECO:0000313" key="1">
    <source>
        <dbReference type="EMBL" id="NMF94531.1"/>
    </source>
</evidence>
<dbReference type="EMBL" id="WTVH01000031">
    <property type="protein sequence ID" value="NMF94531.1"/>
    <property type="molecule type" value="Genomic_DNA"/>
</dbReference>
<protein>
    <submittedName>
        <fullName evidence="1">Uncharacterized protein</fullName>
    </submittedName>
</protein>
<sequence>MGEIAAEIHFAAQEVQASAVDSMNDPLRLRGPGAEGTFRSLSLSLTGA</sequence>
<evidence type="ECO:0000313" key="2">
    <source>
        <dbReference type="Proteomes" id="UP000601990"/>
    </source>
</evidence>
<organism evidence="1 2">
    <name type="scientific">Aromatoleum buckelii</name>
    <dbReference type="NCBI Taxonomy" id="200254"/>
    <lineage>
        <taxon>Bacteria</taxon>
        <taxon>Pseudomonadati</taxon>
        <taxon>Pseudomonadota</taxon>
        <taxon>Betaproteobacteria</taxon>
        <taxon>Rhodocyclales</taxon>
        <taxon>Rhodocyclaceae</taxon>
        <taxon>Aromatoleum</taxon>
    </lineage>
</organism>
<name>A0ABX1N5H3_9RHOO</name>